<evidence type="ECO:0000313" key="5">
    <source>
        <dbReference type="Proteomes" id="UP000295198"/>
    </source>
</evidence>
<organism evidence="4 5">
    <name type="scientific">Nocardioides guangzhouensis</name>
    <dbReference type="NCBI Taxonomy" id="2497878"/>
    <lineage>
        <taxon>Bacteria</taxon>
        <taxon>Bacillati</taxon>
        <taxon>Actinomycetota</taxon>
        <taxon>Actinomycetes</taxon>
        <taxon>Propionibacteriales</taxon>
        <taxon>Nocardioidaceae</taxon>
        <taxon>Nocardioides</taxon>
    </lineage>
</organism>
<feature type="compositionally biased region" description="Basic and acidic residues" evidence="1">
    <location>
        <begin position="326"/>
        <end position="349"/>
    </location>
</feature>
<gene>
    <name evidence="4" type="ORF">EKO23_03775</name>
</gene>
<keyword evidence="2" id="KW-0812">Transmembrane</keyword>
<evidence type="ECO:0000259" key="3">
    <source>
        <dbReference type="Pfam" id="PF18915"/>
    </source>
</evidence>
<protein>
    <recommendedName>
        <fullName evidence="3">DUF5667 domain-containing protein</fullName>
    </recommendedName>
</protein>
<evidence type="ECO:0000256" key="1">
    <source>
        <dbReference type="SAM" id="MobiDB-lite"/>
    </source>
</evidence>
<dbReference type="OrthoDB" id="3402808at2"/>
<dbReference type="RefSeq" id="WP_134714256.1">
    <property type="nucleotide sequence ID" value="NZ_SDKM01000004.1"/>
</dbReference>
<feature type="region of interest" description="Disordered" evidence="1">
    <location>
        <begin position="274"/>
        <end position="366"/>
    </location>
</feature>
<keyword evidence="5" id="KW-1185">Reference proteome</keyword>
<evidence type="ECO:0000313" key="4">
    <source>
        <dbReference type="EMBL" id="RYP87981.1"/>
    </source>
</evidence>
<feature type="domain" description="DUF5667" evidence="3">
    <location>
        <begin position="111"/>
        <end position="220"/>
    </location>
</feature>
<feature type="compositionally biased region" description="Low complexity" evidence="1">
    <location>
        <begin position="354"/>
        <end position="366"/>
    </location>
</feature>
<feature type="compositionally biased region" description="Low complexity" evidence="1">
    <location>
        <begin position="290"/>
        <end position="299"/>
    </location>
</feature>
<keyword evidence="2" id="KW-0472">Membrane</keyword>
<reference evidence="4 5" key="1">
    <citation type="submission" date="2019-01" db="EMBL/GenBank/DDBJ databases">
        <title>Nocardioides guangzhouensis sp. nov., an actinobacterium isolated from soil.</title>
        <authorList>
            <person name="Fu Y."/>
            <person name="Cai Y."/>
            <person name="Lin Z."/>
            <person name="Chen P."/>
        </authorList>
    </citation>
    <scope>NUCLEOTIDE SEQUENCE [LARGE SCALE GENOMIC DNA]</scope>
    <source>
        <strain evidence="4 5">130</strain>
    </source>
</reference>
<dbReference type="InterPro" id="IPR043725">
    <property type="entry name" value="DUF5667"/>
</dbReference>
<comment type="caution">
    <text evidence="4">The sequence shown here is derived from an EMBL/GenBank/DDBJ whole genome shotgun (WGS) entry which is preliminary data.</text>
</comment>
<feature type="transmembrane region" description="Helical" evidence="2">
    <location>
        <begin position="88"/>
        <end position="108"/>
    </location>
</feature>
<dbReference type="AlphaFoldDB" id="A0A4Q4ZKD3"/>
<dbReference type="EMBL" id="SDKM01000004">
    <property type="protein sequence ID" value="RYP87981.1"/>
    <property type="molecule type" value="Genomic_DNA"/>
</dbReference>
<accession>A0A4Q4ZKD3</accession>
<dbReference type="Proteomes" id="UP000295198">
    <property type="component" value="Unassembled WGS sequence"/>
</dbReference>
<name>A0A4Q4ZKD3_9ACTN</name>
<sequence length="366" mass="38123">MSSVIPARRRAEEFAALVDGVGNAAGTRHEDLVELVTLLRGTPLVEPRAGFVTGLREALLAEADVALAPVDTKLAMRTHTRTRRDRRFAIAAGTAVLLGTGTSMAVAAQDALPGDALYPVKRIIEGAHSALQVDEVSKARVLLASASGRLDEASALKARGDSGDSALPDALDDFSSQSQSAADLVLDDFERTGDRAPVEDLRAFAAESMDRLVELSDDLPSSARGNLEHAAQVIAQIDDRAATACPDCAGGIDEVPPMFLRSFSDLATPTATEVGPPVVIVPRDRTGERSSQGSTTTDTSGDDEDSPTSLLPTDGGDGAGDTLGDVTDKLLSPDKKKASLPDKPVKDVTDTLQDGVVDPLLGGLLP</sequence>
<evidence type="ECO:0000256" key="2">
    <source>
        <dbReference type="SAM" id="Phobius"/>
    </source>
</evidence>
<keyword evidence="2" id="KW-1133">Transmembrane helix</keyword>
<dbReference type="Pfam" id="PF18915">
    <property type="entry name" value="DUF5667"/>
    <property type="match status" value="1"/>
</dbReference>
<proteinExistence type="predicted"/>